<evidence type="ECO:0000256" key="3">
    <source>
        <dbReference type="ARBA" id="ARBA00022723"/>
    </source>
</evidence>
<evidence type="ECO:0000256" key="7">
    <source>
        <dbReference type="ARBA" id="ARBA00023004"/>
    </source>
</evidence>
<reference evidence="16" key="1">
    <citation type="thesis" date="2020" institute="ProQuest LLC" country="789 East Eisenhower Parkway, Ann Arbor, MI, USA">
        <title>Comparative Genomics and Chromosome Evolution.</title>
        <authorList>
            <person name="Mudd A.B."/>
        </authorList>
    </citation>
    <scope>NUCLEOTIDE SEQUENCE</scope>
    <source>
        <strain evidence="16">Female2</strain>
        <tissue evidence="16">Blood</tissue>
    </source>
</reference>
<dbReference type="PANTHER" id="PTHR12461">
    <property type="entry name" value="HYPOXIA-INDUCIBLE FACTOR 1 ALPHA INHIBITOR-RELATED"/>
    <property type="match status" value="1"/>
</dbReference>
<evidence type="ECO:0000256" key="1">
    <source>
        <dbReference type="ARBA" id="ARBA00001954"/>
    </source>
</evidence>
<dbReference type="Pfam" id="PF13621">
    <property type="entry name" value="Cupin_8"/>
    <property type="match status" value="1"/>
</dbReference>
<keyword evidence="7" id="KW-0408">Iron</keyword>
<evidence type="ECO:0000256" key="13">
    <source>
        <dbReference type="ARBA" id="ARBA00049800"/>
    </source>
</evidence>
<keyword evidence="8" id="KW-0805">Transcription regulation</keyword>
<dbReference type="PANTHER" id="PTHR12461:SF106">
    <property type="entry name" value="BIFUNCTIONAL PEPTIDASE AND ARGINYL-HYDROXYLASE JMJD5"/>
    <property type="match status" value="1"/>
</dbReference>
<evidence type="ECO:0000256" key="9">
    <source>
        <dbReference type="ARBA" id="ARBA00023108"/>
    </source>
</evidence>
<dbReference type="GO" id="GO:0048511">
    <property type="term" value="P:rhythmic process"/>
    <property type="evidence" value="ECO:0007669"/>
    <property type="project" value="UniProtKB-KW"/>
</dbReference>
<protein>
    <recommendedName>
        <fullName evidence="13">JmjC domain-containing protein 5</fullName>
    </recommendedName>
</protein>
<dbReference type="Gene3D" id="2.60.120.650">
    <property type="entry name" value="Cupin"/>
    <property type="match status" value="1"/>
</dbReference>
<dbReference type="SUPFAM" id="SSF51197">
    <property type="entry name" value="Clavaminate synthase-like"/>
    <property type="match status" value="1"/>
</dbReference>
<dbReference type="GO" id="GO:0031648">
    <property type="term" value="P:protein destabilization"/>
    <property type="evidence" value="ECO:0007669"/>
    <property type="project" value="UniProtKB-ARBA"/>
</dbReference>
<feature type="region of interest" description="Disordered" evidence="14">
    <location>
        <begin position="147"/>
        <end position="173"/>
    </location>
</feature>
<dbReference type="Proteomes" id="UP000812440">
    <property type="component" value="Chromosome 9"/>
</dbReference>
<name>A0A8T2IQ16_9PIPI</name>
<evidence type="ECO:0000256" key="6">
    <source>
        <dbReference type="ARBA" id="ARBA00023002"/>
    </source>
</evidence>
<dbReference type="GO" id="GO:0010468">
    <property type="term" value="P:regulation of gene expression"/>
    <property type="evidence" value="ECO:0007669"/>
    <property type="project" value="UniProtKB-ARBA"/>
</dbReference>
<evidence type="ECO:0000313" key="16">
    <source>
        <dbReference type="EMBL" id="KAG8432988.1"/>
    </source>
</evidence>
<dbReference type="SMART" id="SM00558">
    <property type="entry name" value="JmjC"/>
    <property type="match status" value="1"/>
</dbReference>
<comment type="subcellular location">
    <subcellularLocation>
        <location evidence="2">Nucleus</location>
    </subcellularLocation>
</comment>
<dbReference type="InterPro" id="IPR003347">
    <property type="entry name" value="JmjC_dom"/>
</dbReference>
<dbReference type="InterPro" id="IPR056520">
    <property type="entry name" value="ARM_KDM8_N"/>
</dbReference>
<feature type="domain" description="JmjC" evidence="15">
    <location>
        <begin position="293"/>
        <end position="438"/>
    </location>
</feature>
<keyword evidence="17" id="KW-1185">Reference proteome</keyword>
<keyword evidence="5" id="KW-0223">Dioxygenase</keyword>
<dbReference type="GO" id="GO:0046872">
    <property type="term" value="F:metal ion binding"/>
    <property type="evidence" value="ECO:0007669"/>
    <property type="project" value="UniProtKB-KW"/>
</dbReference>
<dbReference type="Pfam" id="PF24472">
    <property type="entry name" value="ARM_KDM8_N"/>
    <property type="match status" value="1"/>
</dbReference>
<comment type="caution">
    <text evidence="16">The sequence shown here is derived from an EMBL/GenBank/DDBJ whole genome shotgun (WGS) entry which is preliminary data.</text>
</comment>
<keyword evidence="4" id="KW-0156">Chromatin regulator</keyword>
<evidence type="ECO:0000259" key="15">
    <source>
        <dbReference type="PROSITE" id="PS51184"/>
    </source>
</evidence>
<keyword evidence="11" id="KW-0539">Nucleus</keyword>
<dbReference type="EMBL" id="JAACNH010000009">
    <property type="protein sequence ID" value="KAG8432988.1"/>
    <property type="molecule type" value="Genomic_DNA"/>
</dbReference>
<evidence type="ECO:0000256" key="2">
    <source>
        <dbReference type="ARBA" id="ARBA00004123"/>
    </source>
</evidence>
<dbReference type="OrthoDB" id="47172at2759"/>
<keyword evidence="6" id="KW-0560">Oxidoreductase</keyword>
<evidence type="ECO:0000256" key="5">
    <source>
        <dbReference type="ARBA" id="ARBA00022964"/>
    </source>
</evidence>
<evidence type="ECO:0000256" key="10">
    <source>
        <dbReference type="ARBA" id="ARBA00023163"/>
    </source>
</evidence>
<dbReference type="GO" id="GO:0005634">
    <property type="term" value="C:nucleus"/>
    <property type="evidence" value="ECO:0007669"/>
    <property type="project" value="UniProtKB-SubCell"/>
</dbReference>
<dbReference type="PROSITE" id="PS51184">
    <property type="entry name" value="JMJC"/>
    <property type="match status" value="1"/>
</dbReference>
<dbReference type="AlphaFoldDB" id="A0A8T2IQ16"/>
<organism evidence="16 17">
    <name type="scientific">Hymenochirus boettgeri</name>
    <name type="common">Congo dwarf clawed frog</name>
    <dbReference type="NCBI Taxonomy" id="247094"/>
    <lineage>
        <taxon>Eukaryota</taxon>
        <taxon>Metazoa</taxon>
        <taxon>Chordata</taxon>
        <taxon>Craniata</taxon>
        <taxon>Vertebrata</taxon>
        <taxon>Euteleostomi</taxon>
        <taxon>Amphibia</taxon>
        <taxon>Batrachia</taxon>
        <taxon>Anura</taxon>
        <taxon>Pipoidea</taxon>
        <taxon>Pipidae</taxon>
        <taxon>Pipinae</taxon>
        <taxon>Hymenochirus</taxon>
    </lineage>
</organism>
<gene>
    <name evidence="16" type="ORF">GDO86_017308</name>
</gene>
<keyword evidence="9" id="KW-0090">Biological rhythms</keyword>
<dbReference type="FunFam" id="2.60.120.650:FF:000019">
    <property type="entry name" value="Bifunctional peptidase and arginyl-hydroxylase JMJD5"/>
    <property type="match status" value="1"/>
</dbReference>
<accession>A0A8T2IQ16</accession>
<evidence type="ECO:0000256" key="8">
    <source>
        <dbReference type="ARBA" id="ARBA00023015"/>
    </source>
</evidence>
<keyword evidence="10" id="KW-0804">Transcription</keyword>
<evidence type="ECO:0000256" key="11">
    <source>
        <dbReference type="ARBA" id="ARBA00023242"/>
    </source>
</evidence>
<dbReference type="GO" id="GO:0051864">
    <property type="term" value="F:histone H3K36 demethylase activity"/>
    <property type="evidence" value="ECO:0007669"/>
    <property type="project" value="TreeGrafter"/>
</dbReference>
<dbReference type="InterPro" id="IPR041667">
    <property type="entry name" value="Cupin_8"/>
</dbReference>
<keyword evidence="3" id="KW-0479">Metal-binding</keyword>
<evidence type="ECO:0000313" key="17">
    <source>
        <dbReference type="Proteomes" id="UP000812440"/>
    </source>
</evidence>
<sequence length="438" mass="50180">MDSLLLDQVRAQLPGTLEEFLGRLGPEVERKVTEGIRDAAGNLYRGTPTQCGMLGDVLVDYSWEKLNSRSWKEVEREWRCVYSYGCLFKAMGLCSSPTKENVKEALRVCDMGLLMGAEVMDNVLGRIVHVLQGAVCAEQRFDPDTLSLEQKHHGPVSRDPRVRDDQSVKGQKRMRDNKLEDDLMNCSSSEKVPSLLTPVPGVDTMVRRLHCPSLEHFKEHFLIPQKPVILEGVIDHWPCIKKWSLDYIQRVAGCRTVPVELGSRYTDAEWSQRLMTINEFIDKHILNKQSNIGYLAQHQLFEQIPELKQDISIPDYCCLGEGNEDEITINAWFGPAGTVSPLHQDPQQNFLAQILGRKHIRLYSVDETENLYPFESSILHNTSQVDLENTDLNKFPRFSQAAYEECILSPGQILFIPVKWWHFIRALDISFSVSYWWS</sequence>
<evidence type="ECO:0000256" key="4">
    <source>
        <dbReference type="ARBA" id="ARBA00022853"/>
    </source>
</evidence>
<proteinExistence type="predicted"/>
<evidence type="ECO:0000256" key="14">
    <source>
        <dbReference type="SAM" id="MobiDB-lite"/>
    </source>
</evidence>
<evidence type="ECO:0000256" key="12">
    <source>
        <dbReference type="ARBA" id="ARBA00023306"/>
    </source>
</evidence>
<dbReference type="GO" id="GO:0003682">
    <property type="term" value="F:chromatin binding"/>
    <property type="evidence" value="ECO:0007669"/>
    <property type="project" value="UniProtKB-ARBA"/>
</dbReference>
<comment type="cofactor">
    <cofactor evidence="1">
        <name>Fe(2+)</name>
        <dbReference type="ChEBI" id="CHEBI:29033"/>
    </cofactor>
</comment>
<keyword evidence="12" id="KW-0131">Cell cycle</keyword>